<gene>
    <name evidence="2" type="primary">yabQ</name>
    <name evidence="2" type="ORF">AB3N04_11105</name>
</gene>
<keyword evidence="1" id="KW-1133">Transmembrane helix</keyword>
<reference evidence="2" key="1">
    <citation type="submission" date="2024-07" db="EMBL/GenBank/DDBJ databases">
        <title>Identification and characteristics of an arsenic-resistant bacterial isolate, which belongs to a novel species.</title>
        <authorList>
            <person name="Juszczyk A."/>
            <person name="Kowalczyk A."/>
            <person name="Was K."/>
            <person name="Kosowicz W."/>
            <person name="Budzyn A."/>
            <person name="Latowski D."/>
        </authorList>
    </citation>
    <scope>NUCLEOTIDE SEQUENCE</scope>
    <source>
        <strain evidence="2">As8PL</strain>
    </source>
</reference>
<protein>
    <submittedName>
        <fullName evidence="2">Spore cortex biosynthesis protein YabQ</fullName>
    </submittedName>
</protein>
<feature type="transmembrane region" description="Helical" evidence="1">
    <location>
        <begin position="98"/>
        <end position="121"/>
    </location>
</feature>
<dbReference type="EMBL" id="CP162551">
    <property type="protein sequence ID" value="XDI35284.1"/>
    <property type="molecule type" value="Genomic_DNA"/>
</dbReference>
<keyword evidence="1" id="KW-0812">Transmembrane</keyword>
<sequence length="193" mass="23034">MSLTIQFYTMLSMAAMGIWLGAAIDTYGRFLRKRRSFHWLTACKDLLFWLIQGLIVFYVLLVSNHGEVRLYVFLAILCGYACYMALLQTTYKRVLEQIIRLSVGFYRVIKNLFNVLLIVPIKYLLKLLYSLGMMVVTAILAIFLFLARMIWRPLKWMLLFVFRITRLERLWEKLSPFYLKIKEYVQAMRKKKE</sequence>
<name>A0AB39BNG5_9BACI</name>
<evidence type="ECO:0000256" key="1">
    <source>
        <dbReference type="SAM" id="Phobius"/>
    </source>
</evidence>
<dbReference type="InterPro" id="IPR019074">
    <property type="entry name" value="YabQ"/>
</dbReference>
<dbReference type="NCBIfam" id="TIGR02893">
    <property type="entry name" value="spore_yabQ"/>
    <property type="match status" value="1"/>
</dbReference>
<dbReference type="Pfam" id="PF09578">
    <property type="entry name" value="Spore_YabQ"/>
    <property type="match status" value="1"/>
</dbReference>
<proteinExistence type="predicted"/>
<feature type="transmembrane region" description="Helical" evidence="1">
    <location>
        <begin position="68"/>
        <end position="86"/>
    </location>
</feature>
<feature type="transmembrane region" description="Helical" evidence="1">
    <location>
        <begin position="46"/>
        <end position="62"/>
    </location>
</feature>
<dbReference type="AlphaFoldDB" id="A0AB39BNG5"/>
<keyword evidence="1" id="KW-0472">Membrane</keyword>
<organism evidence="2">
    <name type="scientific">Alkalihalophilus sp. As8PL</name>
    <dbReference type="NCBI Taxonomy" id="3237103"/>
    <lineage>
        <taxon>Bacteria</taxon>
        <taxon>Bacillati</taxon>
        <taxon>Bacillota</taxon>
        <taxon>Bacilli</taxon>
        <taxon>Bacillales</taxon>
        <taxon>Bacillaceae</taxon>
        <taxon>Alkalihalophilus</taxon>
    </lineage>
</organism>
<feature type="transmembrane region" description="Helical" evidence="1">
    <location>
        <begin position="127"/>
        <end position="147"/>
    </location>
</feature>
<dbReference type="RefSeq" id="WP_368502887.1">
    <property type="nucleotide sequence ID" value="NZ_CP162551.1"/>
</dbReference>
<feature type="transmembrane region" description="Helical" evidence="1">
    <location>
        <begin position="6"/>
        <end position="25"/>
    </location>
</feature>
<evidence type="ECO:0000313" key="2">
    <source>
        <dbReference type="EMBL" id="XDI35284.1"/>
    </source>
</evidence>
<accession>A0AB39BNG5</accession>